<dbReference type="AlphaFoldDB" id="A0A9Q0RQ95"/>
<feature type="region of interest" description="Disordered" evidence="1">
    <location>
        <begin position="1"/>
        <end position="28"/>
    </location>
</feature>
<dbReference type="Proteomes" id="UP001142055">
    <property type="component" value="Chromosome 1"/>
</dbReference>
<evidence type="ECO:0000313" key="2">
    <source>
        <dbReference type="EMBL" id="KAJ6222594.1"/>
    </source>
</evidence>
<evidence type="ECO:0000256" key="1">
    <source>
        <dbReference type="SAM" id="MobiDB-lite"/>
    </source>
</evidence>
<proteinExistence type="predicted"/>
<gene>
    <name evidence="2" type="ORF">RDWZM_001139</name>
</gene>
<evidence type="ECO:0000313" key="3">
    <source>
        <dbReference type="Proteomes" id="UP001142055"/>
    </source>
</evidence>
<accession>A0A9Q0RQ95</accession>
<keyword evidence="3" id="KW-1185">Reference proteome</keyword>
<comment type="caution">
    <text evidence="2">The sequence shown here is derived from an EMBL/GenBank/DDBJ whole genome shotgun (WGS) entry which is preliminary data.</text>
</comment>
<sequence length="56" mass="6408">MRGCKRKCGTEDEKKNSKKRIKSPRGEREKMNCIAVKVFTSAVATMGATYERPRML</sequence>
<protein>
    <submittedName>
        <fullName evidence="2">Uncharacterized protein</fullName>
    </submittedName>
</protein>
<dbReference type="EMBL" id="JAPWDV010000001">
    <property type="protein sequence ID" value="KAJ6222594.1"/>
    <property type="molecule type" value="Genomic_DNA"/>
</dbReference>
<name>A0A9Q0RQ95_BLOTA</name>
<organism evidence="2 3">
    <name type="scientific">Blomia tropicalis</name>
    <name type="common">Mite</name>
    <dbReference type="NCBI Taxonomy" id="40697"/>
    <lineage>
        <taxon>Eukaryota</taxon>
        <taxon>Metazoa</taxon>
        <taxon>Ecdysozoa</taxon>
        <taxon>Arthropoda</taxon>
        <taxon>Chelicerata</taxon>
        <taxon>Arachnida</taxon>
        <taxon>Acari</taxon>
        <taxon>Acariformes</taxon>
        <taxon>Sarcoptiformes</taxon>
        <taxon>Astigmata</taxon>
        <taxon>Glycyphagoidea</taxon>
        <taxon>Echimyopodidae</taxon>
        <taxon>Blomia</taxon>
    </lineage>
</organism>
<reference evidence="2" key="1">
    <citation type="submission" date="2022-12" db="EMBL/GenBank/DDBJ databases">
        <title>Genome assemblies of Blomia tropicalis.</title>
        <authorList>
            <person name="Cui Y."/>
        </authorList>
    </citation>
    <scope>NUCLEOTIDE SEQUENCE</scope>
    <source>
        <tissue evidence="2">Adult mites</tissue>
    </source>
</reference>